<evidence type="ECO:0000313" key="3">
    <source>
        <dbReference type="EMBL" id="ORA25150.1"/>
    </source>
</evidence>
<accession>A0A1X0A515</accession>
<evidence type="ECO:0000256" key="1">
    <source>
        <dbReference type="SAM" id="Coils"/>
    </source>
</evidence>
<dbReference type="Proteomes" id="UP000192448">
    <property type="component" value="Unassembled WGS sequence"/>
</dbReference>
<dbReference type="EMBL" id="MVHF01000054">
    <property type="protein sequence ID" value="ORA25150.1"/>
    <property type="molecule type" value="Genomic_DNA"/>
</dbReference>
<keyword evidence="2" id="KW-0472">Membrane</keyword>
<dbReference type="STRING" id="1927124.BST13_33035"/>
<reference evidence="3 4" key="1">
    <citation type="submission" date="2017-02" db="EMBL/GenBank/DDBJ databases">
        <title>The new phylogeny of genus Mycobacterium.</title>
        <authorList>
            <person name="Tortoli E."/>
            <person name="Trovato A."/>
            <person name="Cirillo D.M."/>
        </authorList>
    </citation>
    <scope>NUCLEOTIDE SEQUENCE [LARGE SCALE GENOMIC DNA]</scope>
    <source>
        <strain evidence="3 4">RW6</strain>
    </source>
</reference>
<organism evidence="3 4">
    <name type="scientific">Mycobacterium aquaticum</name>
    <dbReference type="NCBI Taxonomy" id="1927124"/>
    <lineage>
        <taxon>Bacteria</taxon>
        <taxon>Bacillati</taxon>
        <taxon>Actinomycetota</taxon>
        <taxon>Actinomycetes</taxon>
        <taxon>Mycobacteriales</taxon>
        <taxon>Mycobacteriaceae</taxon>
        <taxon>Mycobacterium</taxon>
    </lineage>
</organism>
<keyword evidence="1" id="KW-0175">Coiled coil</keyword>
<gene>
    <name evidence="3" type="ORF">BST13_33035</name>
</gene>
<sequence>MDPVLADTTVAPMIMMIIRPDAATVPELPELAHNPWELATWGIIGLVAVIAFWIWTEHRSTRSQIDKVGADVKAVKRQVNNDHPEEENLRDQLDRMEAAQKAERASREAAQKRTDEKLDELNRRQAEMRERQIDHGQDISGIRDDVGSLRGEDRQIKQEHTDLVRRLNAFIRREHPGADPL</sequence>
<keyword evidence="2" id="KW-0812">Transmembrane</keyword>
<evidence type="ECO:0000256" key="2">
    <source>
        <dbReference type="SAM" id="Phobius"/>
    </source>
</evidence>
<keyword evidence="2" id="KW-1133">Transmembrane helix</keyword>
<evidence type="ECO:0000313" key="4">
    <source>
        <dbReference type="Proteomes" id="UP000192448"/>
    </source>
</evidence>
<name>A0A1X0A515_9MYCO</name>
<feature type="coiled-coil region" evidence="1">
    <location>
        <begin position="86"/>
        <end position="131"/>
    </location>
</feature>
<dbReference type="AlphaFoldDB" id="A0A1X0A515"/>
<comment type="caution">
    <text evidence="3">The sequence shown here is derived from an EMBL/GenBank/DDBJ whole genome shotgun (WGS) entry which is preliminary data.</text>
</comment>
<feature type="transmembrane region" description="Helical" evidence="2">
    <location>
        <begin position="38"/>
        <end position="55"/>
    </location>
</feature>
<proteinExistence type="predicted"/>
<protein>
    <submittedName>
        <fullName evidence="3">Uncharacterized protein</fullName>
    </submittedName>
</protein>
<keyword evidence="4" id="KW-1185">Reference proteome</keyword>